<comment type="caution">
    <text evidence="2">The sequence shown here is derived from an EMBL/GenBank/DDBJ whole genome shotgun (WGS) entry which is preliminary data.</text>
</comment>
<dbReference type="PROSITE" id="PS51257">
    <property type="entry name" value="PROKAR_LIPOPROTEIN"/>
    <property type="match status" value="1"/>
</dbReference>
<dbReference type="Proteomes" id="UP000717835">
    <property type="component" value="Unassembled WGS sequence"/>
</dbReference>
<reference evidence="2" key="1">
    <citation type="journal article" date="2021" name="PeerJ">
        <title>Extensive microbial diversity within the chicken gut microbiome revealed by metagenomics and culture.</title>
        <authorList>
            <person name="Gilroy R."/>
            <person name="Ravi A."/>
            <person name="Getino M."/>
            <person name="Pursley I."/>
            <person name="Horton D.L."/>
            <person name="Alikhan N.F."/>
            <person name="Baker D."/>
            <person name="Gharbi K."/>
            <person name="Hall N."/>
            <person name="Watson M."/>
            <person name="Adriaenssens E.M."/>
            <person name="Foster-Nyarko E."/>
            <person name="Jarju S."/>
            <person name="Secka A."/>
            <person name="Antonio M."/>
            <person name="Oren A."/>
            <person name="Chaudhuri R.R."/>
            <person name="La Ragione R."/>
            <person name="Hildebrand F."/>
            <person name="Pallen M.J."/>
        </authorList>
    </citation>
    <scope>NUCLEOTIDE SEQUENCE</scope>
    <source>
        <strain evidence="2">CHK55-1828</strain>
    </source>
</reference>
<keyword evidence="1" id="KW-0732">Signal</keyword>
<organism evidence="2 3">
    <name type="scientific">Mediterranea massiliensis</name>
    <dbReference type="NCBI Taxonomy" id="1841865"/>
    <lineage>
        <taxon>Bacteria</taxon>
        <taxon>Pseudomonadati</taxon>
        <taxon>Bacteroidota</taxon>
        <taxon>Bacteroidia</taxon>
        <taxon>Bacteroidales</taxon>
        <taxon>Bacteroidaceae</taxon>
        <taxon>Mediterranea</taxon>
    </lineage>
</organism>
<evidence type="ECO:0000256" key="1">
    <source>
        <dbReference type="SAM" id="SignalP"/>
    </source>
</evidence>
<evidence type="ECO:0000313" key="2">
    <source>
        <dbReference type="EMBL" id="HJF91425.1"/>
    </source>
</evidence>
<dbReference type="EMBL" id="DYVX01000028">
    <property type="protein sequence ID" value="HJF91425.1"/>
    <property type="molecule type" value="Genomic_DNA"/>
</dbReference>
<protein>
    <recommendedName>
        <fullName evidence="4">Lipoprotein</fullName>
    </recommendedName>
</protein>
<evidence type="ECO:0000313" key="3">
    <source>
        <dbReference type="Proteomes" id="UP000717835"/>
    </source>
</evidence>
<evidence type="ECO:0008006" key="4">
    <source>
        <dbReference type="Google" id="ProtNLM"/>
    </source>
</evidence>
<sequence length="999" mass="109730">MKKILFSTMLLAGMLASCSDEEFGTVNSVDTTDRRTQIDLILNGNAASTRLTPTDESFTYTTKDVLGAVLVDNGVKNTAKTNEEQNYVVDWTISDSHVGNNKWYWDGSKFATEGTTSVGAWLFYTRYNKDMSVNRNGVEYTFPQIQEYASDYEWIANNNVNFIVSPIYRIDGYEGESIQLPVYQGSIHSTVKLNLELPNAVTEVQKIVLTAKDAKGNSVQFPTKGRILNTKMDAAGAVANMLISGGSSFDSQYELHHIYGNTTAEDMKAASLKAFYNFMNSDGKDAEGNTVYMDPEYQVNLAEDDDNDLQAKYTEITQPVGNNTVPFLVLDCVENHNDEAAPGVAVTGGKFTSYMLIPAGIYQSITLYVYTNDGIYKKDVDKRDMTVEEDESASTANDKNLILLRRHTRVNLANITKKASKVEDAAIKIEEGDSRDAQTVAKELGGVVVTKTADLIAAINGSQDAEINFWVVNQAEQNFGSDAAVPEHTTLINKAVADATEAMINRFKGKTVNLIFKNSEMKIKGEETPYDLKNMTFKQGCNLIAGSINVADKIHFEDMTFKVQKGATANFTEGVVYPNIPEEYNESTLENYGTVNFKKNTKITAITNKDGGVVNVEQILSVIENMKNYESVVVTATGNMTVNDLTNVGREGNVPYNATVVNNNFLTFTGKNSKNAGIITNNMKEKKVEVKGTLTNMEGGVINNVEDALFIAQTTGYIYNEMKGNINNAGELYCIIEGSKRGQIMNYGTITAEEGALTYITTNQEPTQSAADLKEDNIDNTNIGRIILKERGSNMSVSTANMQGIIEYTLPENTSKWVPQEGDKFNKLILANTTNNKVNDPIDLTALKSVTSEGITKVISVEISGDNYVKFTDNQALKELIIDGNVNVLGQKVSTAILRVMNGKLTIPTNNVFGVYSFKDDTGNSVLYEEATKTGLYINNHATILVGGRFYTALPESITEYEGEFASGAGSEAYIFESPENNNYVPSWEAPQKTTPAEP</sequence>
<reference evidence="2" key="2">
    <citation type="submission" date="2021-09" db="EMBL/GenBank/DDBJ databases">
        <authorList>
            <person name="Gilroy R."/>
        </authorList>
    </citation>
    <scope>NUCLEOTIDE SEQUENCE</scope>
    <source>
        <strain evidence="2">CHK55-1828</strain>
    </source>
</reference>
<gene>
    <name evidence="2" type="ORF">K8W02_03435</name>
</gene>
<feature type="signal peptide" evidence="1">
    <location>
        <begin position="1"/>
        <end position="19"/>
    </location>
</feature>
<accession>A0A921HV09</accession>
<name>A0A921HV09_9BACT</name>
<proteinExistence type="predicted"/>
<feature type="chain" id="PRO_5036742827" description="Lipoprotein" evidence="1">
    <location>
        <begin position="20"/>
        <end position="999"/>
    </location>
</feature>
<dbReference type="RefSeq" id="WP_276826510.1">
    <property type="nucleotide sequence ID" value="NZ_DYVX01000028.1"/>
</dbReference>
<dbReference type="AlphaFoldDB" id="A0A921HV09"/>